<name>A0A211VT84_PSEAI</name>
<dbReference type="Proteomes" id="UP000194857">
    <property type="component" value="Unassembled WGS sequence"/>
</dbReference>
<evidence type="ECO:0000313" key="4">
    <source>
        <dbReference type="Proteomes" id="UP000284767"/>
    </source>
</evidence>
<reference evidence="3" key="1">
    <citation type="submission" date="2017-05" db="EMBL/GenBank/DDBJ databases">
        <authorList>
            <person name="Giani T."/>
            <person name="Arena F."/>
            <person name="Pollini S."/>
            <person name="Di Pilato V."/>
            <person name="D'Andrea M.M."/>
            <person name="Henrici De Angelis L."/>
            <person name="Bassetti M."/>
            <person name="Rossolini G.M."/>
        </authorList>
    </citation>
    <scope>NUCLEOTIDE SEQUENCE [LARGE SCALE GENOMIC DNA]</scope>
    <source>
        <strain evidence="3">S567_C10_BS</strain>
    </source>
</reference>
<dbReference type="EMBL" id="NFFZ01000010">
    <property type="protein sequence ID" value="OTI59707.1"/>
    <property type="molecule type" value="Genomic_DNA"/>
</dbReference>
<evidence type="ECO:0000313" key="2">
    <source>
        <dbReference type="EMBL" id="RPM12753.1"/>
    </source>
</evidence>
<comment type="caution">
    <text evidence="1">The sequence shown here is derived from an EMBL/GenBank/DDBJ whole genome shotgun (WGS) entry which is preliminary data.</text>
</comment>
<organism evidence="1 3">
    <name type="scientific">Pseudomonas aeruginosa</name>
    <dbReference type="NCBI Taxonomy" id="287"/>
    <lineage>
        <taxon>Bacteria</taxon>
        <taxon>Pseudomonadati</taxon>
        <taxon>Pseudomonadota</taxon>
        <taxon>Gammaproteobacteria</taxon>
        <taxon>Pseudomonadales</taxon>
        <taxon>Pseudomonadaceae</taxon>
        <taxon>Pseudomonas</taxon>
    </lineage>
</organism>
<proteinExistence type="predicted"/>
<protein>
    <submittedName>
        <fullName evidence="1">Uncharacterized protein</fullName>
    </submittedName>
</protein>
<reference evidence="2 4" key="3">
    <citation type="submission" date="2017-08" db="EMBL/GenBank/DDBJ databases">
        <authorList>
            <person name="Feschi L."/>
            <person name="Jeukens J."/>
            <person name="Emond-Rheault J.-G."/>
            <person name="Kukavica-Ibrulj I."/>
            <person name="Boyle B."/>
            <person name="Levesque R.C."/>
        </authorList>
    </citation>
    <scope>NUCLEOTIDE SEQUENCE [LARGE SCALE GENOMIC DNA]</scope>
    <source>
        <strain evidence="2 4">PA-W36</strain>
    </source>
</reference>
<reference evidence="1" key="2">
    <citation type="submission" date="2017-05" db="EMBL/GenBank/DDBJ databases">
        <authorList>
            <person name="Song R."/>
            <person name="Chenine A.L."/>
            <person name="Ruprecht R.M."/>
        </authorList>
    </citation>
    <scope>NUCLEOTIDE SEQUENCE [LARGE SCALE GENOMIC DNA]</scope>
    <source>
        <strain evidence="1">S567_C10_BS</strain>
    </source>
</reference>
<accession>A0A211VT84</accession>
<reference evidence="2 4" key="4">
    <citation type="submission" date="2019-01" db="EMBL/GenBank/DDBJ databases">
        <title>The Pseudomonas aeruginosa pan-genome provides new insights on its population structure, horizontal gene transfer and pathogenicity.</title>
        <authorList>
            <person name="Freschi L."/>
            <person name="Vincent A.T."/>
            <person name="Jeukens J."/>
            <person name="Emond-Rheault J.-G."/>
            <person name="Kukavica-Ibrulj I."/>
            <person name="Dupont M.-J."/>
            <person name="Charette S.J."/>
            <person name="Boyle B."/>
            <person name="Levesque R.C."/>
        </authorList>
    </citation>
    <scope>NUCLEOTIDE SEQUENCE [LARGE SCALE GENOMIC DNA]</scope>
    <source>
        <strain evidence="2 4">PA-W36</strain>
    </source>
</reference>
<dbReference type="AlphaFoldDB" id="A0A211VT84"/>
<sequence>MQVGVFGRGRARHGSSPVYCCSRRHAAPYRPSLKGGAETLVSVEGKRASVLTRVPRSLGGTPANQ</sequence>
<gene>
    <name evidence="1" type="ORF">CAZ10_19565</name>
    <name evidence="2" type="ORF">IPC1295_18490</name>
</gene>
<evidence type="ECO:0000313" key="1">
    <source>
        <dbReference type="EMBL" id="OTI59707.1"/>
    </source>
</evidence>
<dbReference type="EMBL" id="NSNE01000011">
    <property type="protein sequence ID" value="RPM12753.1"/>
    <property type="molecule type" value="Genomic_DNA"/>
</dbReference>
<dbReference type="Proteomes" id="UP000284767">
    <property type="component" value="Unassembled WGS sequence"/>
</dbReference>
<evidence type="ECO:0000313" key="3">
    <source>
        <dbReference type="Proteomes" id="UP000194857"/>
    </source>
</evidence>